<dbReference type="InterPro" id="IPR012337">
    <property type="entry name" value="RNaseH-like_sf"/>
</dbReference>
<accession>A0A4R2JNI5</accession>
<name>A0A4R2JNI5_9PSEU</name>
<sequence>MPVPGPRRNSRSRHQLRVLARYTGVSCQATKTWKASKDPDFVAKKNRILDLYDHPPVDGRVICVDEFGPLNLQPRPGRGWFPKGRPARRRATYTRIHGVRHMFAALDPGTGQMFYRFRDRKRWPQFLDFCKQLRRRFPAGKLFLICDNYGPHGKAEVRTWCADHDIELVYTPTNASWLNWIECEFTAIRYFTLDGSDYPSHAAQEAAIAGYLRWRNRHCHPKRHFAVNSKIRRPDYLPNVA</sequence>
<reference evidence="2 3" key="1">
    <citation type="submission" date="2019-03" db="EMBL/GenBank/DDBJ databases">
        <title>Genomic Encyclopedia of Type Strains, Phase IV (KMG-IV): sequencing the most valuable type-strain genomes for metagenomic binning, comparative biology and taxonomic classification.</title>
        <authorList>
            <person name="Goeker M."/>
        </authorList>
    </citation>
    <scope>NUCLEOTIDE SEQUENCE [LARGE SCALE GENOMIC DNA]</scope>
    <source>
        <strain evidence="2 3">DSM 45934</strain>
    </source>
</reference>
<keyword evidence="2" id="KW-0255">Endonuclease</keyword>
<keyword evidence="3" id="KW-1185">Reference proteome</keyword>
<dbReference type="Proteomes" id="UP000295680">
    <property type="component" value="Unassembled WGS sequence"/>
</dbReference>
<protein>
    <submittedName>
        <fullName evidence="2">DDE superfamily endonuclease</fullName>
    </submittedName>
</protein>
<dbReference type="EMBL" id="SLWS01000007">
    <property type="protein sequence ID" value="TCO55745.1"/>
    <property type="molecule type" value="Genomic_DNA"/>
</dbReference>
<dbReference type="InterPro" id="IPR047655">
    <property type="entry name" value="Transpos_IS630-like"/>
</dbReference>
<dbReference type="Pfam" id="PF13358">
    <property type="entry name" value="DDE_3"/>
    <property type="match status" value="1"/>
</dbReference>
<dbReference type="SUPFAM" id="SSF53098">
    <property type="entry name" value="Ribonuclease H-like"/>
    <property type="match status" value="1"/>
</dbReference>
<dbReference type="NCBIfam" id="NF033545">
    <property type="entry name" value="transpos_IS630"/>
    <property type="match status" value="1"/>
</dbReference>
<evidence type="ECO:0000259" key="1">
    <source>
        <dbReference type="Pfam" id="PF13358"/>
    </source>
</evidence>
<dbReference type="GO" id="GO:0004519">
    <property type="term" value="F:endonuclease activity"/>
    <property type="evidence" value="ECO:0007669"/>
    <property type="project" value="UniProtKB-KW"/>
</dbReference>
<dbReference type="AlphaFoldDB" id="A0A4R2JNI5"/>
<dbReference type="Gene3D" id="3.30.420.10">
    <property type="entry name" value="Ribonuclease H-like superfamily/Ribonuclease H"/>
    <property type="match status" value="1"/>
</dbReference>
<dbReference type="InterPro" id="IPR036397">
    <property type="entry name" value="RNaseH_sf"/>
</dbReference>
<comment type="caution">
    <text evidence="2">The sequence shown here is derived from an EMBL/GenBank/DDBJ whole genome shotgun (WGS) entry which is preliminary data.</text>
</comment>
<keyword evidence="2" id="KW-0540">Nuclease</keyword>
<evidence type="ECO:0000313" key="3">
    <source>
        <dbReference type="Proteomes" id="UP000295680"/>
    </source>
</evidence>
<dbReference type="InterPro" id="IPR038717">
    <property type="entry name" value="Tc1-like_DDE_dom"/>
</dbReference>
<gene>
    <name evidence="2" type="ORF">EV192_107168</name>
</gene>
<evidence type="ECO:0000313" key="2">
    <source>
        <dbReference type="EMBL" id="TCO55745.1"/>
    </source>
</evidence>
<proteinExistence type="predicted"/>
<feature type="domain" description="Tc1-like transposase DDE" evidence="1">
    <location>
        <begin position="60"/>
        <end position="189"/>
    </location>
</feature>
<dbReference type="RefSeq" id="WP_424923404.1">
    <property type="nucleotide sequence ID" value="NZ_SLWS01000007.1"/>
</dbReference>
<dbReference type="GO" id="GO:0003676">
    <property type="term" value="F:nucleic acid binding"/>
    <property type="evidence" value="ECO:0007669"/>
    <property type="project" value="InterPro"/>
</dbReference>
<keyword evidence="2" id="KW-0378">Hydrolase</keyword>
<organism evidence="2 3">
    <name type="scientific">Actinocrispum wychmicini</name>
    <dbReference type="NCBI Taxonomy" id="1213861"/>
    <lineage>
        <taxon>Bacteria</taxon>
        <taxon>Bacillati</taxon>
        <taxon>Actinomycetota</taxon>
        <taxon>Actinomycetes</taxon>
        <taxon>Pseudonocardiales</taxon>
        <taxon>Pseudonocardiaceae</taxon>
        <taxon>Actinocrispum</taxon>
    </lineage>
</organism>